<feature type="non-terminal residue" evidence="1">
    <location>
        <position position="128"/>
    </location>
</feature>
<name>X1C326_9ZZZZ</name>
<evidence type="ECO:0000313" key="1">
    <source>
        <dbReference type="EMBL" id="GAG90823.1"/>
    </source>
</evidence>
<organism evidence="1">
    <name type="scientific">marine sediment metagenome</name>
    <dbReference type="NCBI Taxonomy" id="412755"/>
    <lineage>
        <taxon>unclassified sequences</taxon>
        <taxon>metagenomes</taxon>
        <taxon>ecological metagenomes</taxon>
    </lineage>
</organism>
<gene>
    <name evidence="1" type="ORF">S01H4_48254</name>
</gene>
<dbReference type="EMBL" id="BART01027184">
    <property type="protein sequence ID" value="GAG90823.1"/>
    <property type="molecule type" value="Genomic_DNA"/>
</dbReference>
<dbReference type="AlphaFoldDB" id="X1C326"/>
<comment type="caution">
    <text evidence="1">The sequence shown here is derived from an EMBL/GenBank/DDBJ whole genome shotgun (WGS) entry which is preliminary data.</text>
</comment>
<sequence>MRLKRKKRKDIKIVVGYKNLDRLSTALTEYGTIVKSEDCLDLPPKIYEKFYVDLTKEQSKHYTELRRKLITEIEGGIVSVKLTLTKILRLQQLVCGYLKDDDGYVHTVPHNRLDALDAILDETNGKAI</sequence>
<proteinExistence type="predicted"/>
<protein>
    <submittedName>
        <fullName evidence="1">Uncharacterized protein</fullName>
    </submittedName>
</protein>
<reference evidence="1" key="1">
    <citation type="journal article" date="2014" name="Front. Microbiol.">
        <title>High frequency of phylogenetically diverse reductive dehalogenase-homologous genes in deep subseafloor sedimentary metagenomes.</title>
        <authorList>
            <person name="Kawai M."/>
            <person name="Futagami T."/>
            <person name="Toyoda A."/>
            <person name="Takaki Y."/>
            <person name="Nishi S."/>
            <person name="Hori S."/>
            <person name="Arai W."/>
            <person name="Tsubouchi T."/>
            <person name="Morono Y."/>
            <person name="Uchiyama I."/>
            <person name="Ito T."/>
            <person name="Fujiyama A."/>
            <person name="Inagaki F."/>
            <person name="Takami H."/>
        </authorList>
    </citation>
    <scope>NUCLEOTIDE SEQUENCE</scope>
    <source>
        <strain evidence="1">Expedition CK06-06</strain>
    </source>
</reference>
<accession>X1C326</accession>